<sequence>MQFNKSSVLALLVFMTLAGSAYAADPADSAKSEAEAIQGMESAPPAVTGSGSTEATDSMSEAKAIEGTESGPASRSGAGPTPATDSEMEAKAIEGTE</sequence>
<dbReference type="Proteomes" id="UP000031643">
    <property type="component" value="Chromosome"/>
</dbReference>
<dbReference type="HOGENOM" id="CLU_2343459_0_0_5"/>
<reference evidence="3 4" key="1">
    <citation type="submission" date="2014-09" db="EMBL/GenBank/DDBJ databases">
        <title>Genome sequencing of Methyloceanibacter caenitepidi Gela4.</title>
        <authorList>
            <person name="Takeuchi M."/>
            <person name="Susumu S."/>
            <person name="Kamagata Y."/>
            <person name="Oshima K."/>
            <person name="Hattori M."/>
            <person name="Iwasaki W."/>
        </authorList>
    </citation>
    <scope>NUCLEOTIDE SEQUENCE [LARGE SCALE GENOMIC DNA]</scope>
    <source>
        <strain evidence="3 4">Gela4</strain>
    </source>
</reference>
<accession>A0A0A8K153</accession>
<protein>
    <recommendedName>
        <fullName evidence="5">Secreted protein</fullName>
    </recommendedName>
</protein>
<keyword evidence="4" id="KW-1185">Reference proteome</keyword>
<evidence type="ECO:0000313" key="3">
    <source>
        <dbReference type="EMBL" id="BAQ16650.1"/>
    </source>
</evidence>
<feature type="chain" id="PRO_5002037704" description="Secreted protein" evidence="2">
    <location>
        <begin position="24"/>
        <end position="97"/>
    </location>
</feature>
<dbReference type="KEGG" id="mcg:GL4_1192"/>
<evidence type="ECO:0000256" key="2">
    <source>
        <dbReference type="SAM" id="SignalP"/>
    </source>
</evidence>
<gene>
    <name evidence="3" type="ORF">GL4_1192</name>
</gene>
<evidence type="ECO:0000313" key="4">
    <source>
        <dbReference type="Proteomes" id="UP000031643"/>
    </source>
</evidence>
<evidence type="ECO:0008006" key="5">
    <source>
        <dbReference type="Google" id="ProtNLM"/>
    </source>
</evidence>
<feature type="region of interest" description="Disordered" evidence="1">
    <location>
        <begin position="33"/>
        <end position="97"/>
    </location>
</feature>
<feature type="compositionally biased region" description="Basic and acidic residues" evidence="1">
    <location>
        <begin position="88"/>
        <end position="97"/>
    </location>
</feature>
<dbReference type="RefSeq" id="WP_045365522.1">
    <property type="nucleotide sequence ID" value="NZ_AP014648.1"/>
</dbReference>
<evidence type="ECO:0000256" key="1">
    <source>
        <dbReference type="SAM" id="MobiDB-lite"/>
    </source>
</evidence>
<dbReference type="AlphaFoldDB" id="A0A0A8K153"/>
<feature type="signal peptide" evidence="2">
    <location>
        <begin position="1"/>
        <end position="23"/>
    </location>
</feature>
<feature type="compositionally biased region" description="Polar residues" evidence="1">
    <location>
        <begin position="49"/>
        <end position="59"/>
    </location>
</feature>
<name>A0A0A8K153_9HYPH</name>
<keyword evidence="2" id="KW-0732">Signal</keyword>
<organism evidence="3 4">
    <name type="scientific">Methyloceanibacter caenitepidi</name>
    <dbReference type="NCBI Taxonomy" id="1384459"/>
    <lineage>
        <taxon>Bacteria</taxon>
        <taxon>Pseudomonadati</taxon>
        <taxon>Pseudomonadota</taxon>
        <taxon>Alphaproteobacteria</taxon>
        <taxon>Hyphomicrobiales</taxon>
        <taxon>Hyphomicrobiaceae</taxon>
        <taxon>Methyloceanibacter</taxon>
    </lineage>
</organism>
<dbReference type="EMBL" id="AP014648">
    <property type="protein sequence ID" value="BAQ16650.1"/>
    <property type="molecule type" value="Genomic_DNA"/>
</dbReference>
<proteinExistence type="predicted"/>